<dbReference type="AlphaFoldDB" id="A0A1U7I676"/>
<dbReference type="OrthoDB" id="454848at2"/>
<keyword evidence="1" id="KW-0175">Coiled coil</keyword>
<dbReference type="STRING" id="454136.NIES2119_27810"/>
<organism evidence="2 3">
    <name type="scientific">[Phormidium ambiguum] IAM M-71</name>
    <dbReference type="NCBI Taxonomy" id="454136"/>
    <lineage>
        <taxon>Bacteria</taxon>
        <taxon>Bacillati</taxon>
        <taxon>Cyanobacteriota</taxon>
        <taxon>Cyanophyceae</taxon>
        <taxon>Oscillatoriophycideae</taxon>
        <taxon>Aerosakkonematales</taxon>
        <taxon>Aerosakkonemataceae</taxon>
        <taxon>Floridanema</taxon>
    </lineage>
</organism>
<feature type="coiled-coil region" evidence="1">
    <location>
        <begin position="22"/>
        <end position="133"/>
    </location>
</feature>
<evidence type="ECO:0000313" key="2">
    <source>
        <dbReference type="EMBL" id="OKH31779.1"/>
    </source>
</evidence>
<evidence type="ECO:0000256" key="1">
    <source>
        <dbReference type="SAM" id="Coils"/>
    </source>
</evidence>
<sequence length="190" mass="22180">MPSYKEYKSVSEFPLHTQNLSREELEKAYQEIRITYRSLTNSRGQLVRRQSEAKTNLVKLQNNLKQTTTALEKVNAEREKLQKSLAHSVEVQRELKNWGESLNEQVGDLKEQMNATNQLLEEFESVYEEVNKEQGVLAIGRRFYLLLTAAKRLLNTDIKDLVFKNKIASAQVEYWAEETTENINRKLLDD</sequence>
<protein>
    <submittedName>
        <fullName evidence="2">Uncharacterized protein</fullName>
    </submittedName>
</protein>
<name>A0A1U7I676_9CYAN</name>
<reference evidence="2 3" key="1">
    <citation type="submission" date="2016-11" db="EMBL/GenBank/DDBJ databases">
        <title>Draft Genome Sequences of Nine Cyanobacterial Strains from Diverse Habitats.</title>
        <authorList>
            <person name="Zhu T."/>
            <person name="Hou S."/>
            <person name="Lu X."/>
            <person name="Hess W.R."/>
        </authorList>
    </citation>
    <scope>NUCLEOTIDE SEQUENCE [LARGE SCALE GENOMIC DNA]</scope>
    <source>
        <strain evidence="2 3">IAM M-71</strain>
    </source>
</reference>
<dbReference type="Proteomes" id="UP000185860">
    <property type="component" value="Unassembled WGS sequence"/>
</dbReference>
<accession>A0A1U7I676</accession>
<dbReference type="RefSeq" id="WP_073596746.1">
    <property type="nucleotide sequence ID" value="NZ_MRCE01000046.1"/>
</dbReference>
<evidence type="ECO:0000313" key="3">
    <source>
        <dbReference type="Proteomes" id="UP000185860"/>
    </source>
</evidence>
<gene>
    <name evidence="2" type="ORF">NIES2119_27810</name>
</gene>
<proteinExistence type="predicted"/>
<dbReference type="EMBL" id="MRCE01000046">
    <property type="protein sequence ID" value="OKH31779.1"/>
    <property type="molecule type" value="Genomic_DNA"/>
</dbReference>
<comment type="caution">
    <text evidence="2">The sequence shown here is derived from an EMBL/GenBank/DDBJ whole genome shotgun (WGS) entry which is preliminary data.</text>
</comment>